<dbReference type="RefSeq" id="WP_003218879.1">
    <property type="nucleotide sequence ID" value="NZ_CBCRWV010000001.1"/>
</dbReference>
<proteinExistence type="predicted"/>
<dbReference type="Proteomes" id="UP001070352">
    <property type="component" value="Unassembled WGS sequence"/>
</dbReference>
<keyword evidence="1" id="KW-0732">Signal</keyword>
<reference evidence="2" key="1">
    <citation type="submission" date="2022-02" db="EMBL/GenBank/DDBJ databases">
        <title>Crop Bioprotection Bacillus Genome Sequencing.</title>
        <authorList>
            <person name="Dunlap C."/>
        </authorList>
    </citation>
    <scope>NUCLEOTIDE SEQUENCE</scope>
    <source>
        <strain evidence="2">M18B4</strain>
    </source>
</reference>
<accession>A0A9Q4DLZ6</accession>
<evidence type="ECO:0000313" key="3">
    <source>
        <dbReference type="Proteomes" id="UP001070352"/>
    </source>
</evidence>
<organism evidence="2 3">
    <name type="scientific">Bacillus spizizenii</name>
    <name type="common">Bacillus subtilis subsp. spizizenii</name>
    <dbReference type="NCBI Taxonomy" id="96241"/>
    <lineage>
        <taxon>Bacteria</taxon>
        <taxon>Bacillati</taxon>
        <taxon>Bacillota</taxon>
        <taxon>Bacilli</taxon>
        <taxon>Bacillales</taxon>
        <taxon>Bacillaceae</taxon>
        <taxon>Bacillus</taxon>
    </lineage>
</organism>
<dbReference type="AlphaFoldDB" id="A0A9Q4DLZ6"/>
<gene>
    <name evidence="2" type="ORF">MOC45_06040</name>
</gene>
<comment type="caution">
    <text evidence="2">The sequence shown here is derived from an EMBL/GenBank/DDBJ whole genome shotgun (WGS) entry which is preliminary data.</text>
</comment>
<evidence type="ECO:0000256" key="1">
    <source>
        <dbReference type="SAM" id="SignalP"/>
    </source>
</evidence>
<protein>
    <submittedName>
        <fullName evidence="2">Uncharacterized protein</fullName>
    </submittedName>
</protein>
<evidence type="ECO:0000313" key="2">
    <source>
        <dbReference type="EMBL" id="MCY8120164.1"/>
    </source>
</evidence>
<sequence>MKKKKLIMTFVAFVIALTSFTAIDLAGNKAQAKDWVKRGSIWTTHYHSGSFKNYTYSPAFQIFYSGQGTNASINANGSGSGNIKAEMQQKTSKGWKTIKTFYAKKKGYTNLSYSKASKSYKTKYRFKFSNTGTKKTINYTFASLY</sequence>
<dbReference type="EMBL" id="JALANJ010000007">
    <property type="protein sequence ID" value="MCY8120164.1"/>
    <property type="molecule type" value="Genomic_DNA"/>
</dbReference>
<name>A0A9Q4DLZ6_BACSC</name>
<feature type="chain" id="PRO_5040349021" evidence="1">
    <location>
        <begin position="22"/>
        <end position="145"/>
    </location>
</feature>
<feature type="signal peptide" evidence="1">
    <location>
        <begin position="1"/>
        <end position="21"/>
    </location>
</feature>